<reference evidence="2" key="1">
    <citation type="submission" date="2020-01" db="EMBL/GenBank/DDBJ databases">
        <authorList>
            <consortium name="DOE Joint Genome Institute"/>
            <person name="Haridas S."/>
            <person name="Albert R."/>
            <person name="Binder M."/>
            <person name="Bloem J."/>
            <person name="Labutti K."/>
            <person name="Salamov A."/>
            <person name="Andreopoulos B."/>
            <person name="Baker S.E."/>
            <person name="Barry K."/>
            <person name="Bills G."/>
            <person name="Bluhm B.H."/>
            <person name="Cannon C."/>
            <person name="Castanera R."/>
            <person name="Culley D.E."/>
            <person name="Daum C."/>
            <person name="Ezra D."/>
            <person name="Gonzalez J.B."/>
            <person name="Henrissat B."/>
            <person name="Kuo A."/>
            <person name="Liang C."/>
            <person name="Lipzen A."/>
            <person name="Lutzoni F."/>
            <person name="Magnuson J."/>
            <person name="Mondo S."/>
            <person name="Nolan M."/>
            <person name="Ohm R."/>
            <person name="Pangilinan J."/>
            <person name="Park H.-J."/>
            <person name="Ramirez L."/>
            <person name="Alfaro M."/>
            <person name="Sun H."/>
            <person name="Tritt A."/>
            <person name="Yoshinaga Y."/>
            <person name="Zwiers L.-H."/>
            <person name="Turgeon B.G."/>
            <person name="Goodwin S.B."/>
            <person name="Spatafora J.W."/>
            <person name="Crous P.W."/>
            <person name="Grigoriev I.V."/>
        </authorList>
    </citation>
    <scope>NUCLEOTIDE SEQUENCE</scope>
    <source>
        <strain evidence="2">IPT5</strain>
    </source>
</reference>
<feature type="compositionally biased region" description="Polar residues" evidence="1">
    <location>
        <begin position="462"/>
        <end position="478"/>
    </location>
</feature>
<organism evidence="2 3">
    <name type="scientific">Plenodomus tracheiphilus IPT5</name>
    <dbReference type="NCBI Taxonomy" id="1408161"/>
    <lineage>
        <taxon>Eukaryota</taxon>
        <taxon>Fungi</taxon>
        <taxon>Dikarya</taxon>
        <taxon>Ascomycota</taxon>
        <taxon>Pezizomycotina</taxon>
        <taxon>Dothideomycetes</taxon>
        <taxon>Pleosporomycetidae</taxon>
        <taxon>Pleosporales</taxon>
        <taxon>Pleosporineae</taxon>
        <taxon>Leptosphaeriaceae</taxon>
        <taxon>Plenodomus</taxon>
    </lineage>
</organism>
<dbReference type="InterPro" id="IPR021109">
    <property type="entry name" value="Peptidase_aspartic_dom_sf"/>
</dbReference>
<dbReference type="Gene3D" id="2.40.70.10">
    <property type="entry name" value="Acid Proteases"/>
    <property type="match status" value="1"/>
</dbReference>
<protein>
    <submittedName>
        <fullName evidence="2">Uncharacterized protein</fullName>
    </submittedName>
</protein>
<sequence length="492" mass="54104">MEASKYALGFKDPGISELFTRLGKHASAKKNYISFEVNHSRAPLRIAKSVFEALVTVMPSTTVWEIPCLLDNGPPFAALGDMCAKYNSLREDVAFTRDFKVDRNRTETIVLNKALNLSVTTTGVAHVDLRFSGERSLHQLEFHLLRDCVQEVTLGRKFLNLTQTFTRHFARVRQRVVQGLAEFHLLYLGDSGPKFTSMLNGRPQEALGDIGANGLIMDEACAHRNGIPVVRDEKYRRLISFADGTTKMTSGIAFGVSWGYGLGAVGKKHLLDFHILENAPADVILSDDFLFNTKAFTEYNCYLVEDDDESDEAEAYFHVIRVDEGQAVQVSSSGRLCERNRRDREDSRIQNLPLLERPHARVNEDARRTAWDTQHARVPAPTSAGGGSMHSVSPKAPPPATSSGAVSSTIPSVMLSTSSSNVSVTSPVNSPNTGPPISQLSIPEATTATLTVQPSAPPIPQSLPQTSTPLQAPSSSPNRFQRFKLRLKRKSQ</sequence>
<evidence type="ECO:0000313" key="2">
    <source>
        <dbReference type="EMBL" id="KAF2855313.1"/>
    </source>
</evidence>
<accession>A0A6A7BIU6</accession>
<feature type="compositionally biased region" description="Basic and acidic residues" evidence="1">
    <location>
        <begin position="336"/>
        <end position="348"/>
    </location>
</feature>
<evidence type="ECO:0000256" key="1">
    <source>
        <dbReference type="SAM" id="MobiDB-lite"/>
    </source>
</evidence>
<dbReference type="CDD" id="cd00303">
    <property type="entry name" value="retropepsin_like"/>
    <property type="match status" value="1"/>
</dbReference>
<dbReference type="OrthoDB" id="6079484at2759"/>
<proteinExistence type="predicted"/>
<feature type="compositionally biased region" description="Basic residues" evidence="1">
    <location>
        <begin position="481"/>
        <end position="492"/>
    </location>
</feature>
<feature type="compositionally biased region" description="Basic and acidic residues" evidence="1">
    <location>
        <begin position="356"/>
        <end position="370"/>
    </location>
</feature>
<name>A0A6A7BIU6_9PLEO</name>
<keyword evidence="3" id="KW-1185">Reference proteome</keyword>
<evidence type="ECO:0000313" key="3">
    <source>
        <dbReference type="Proteomes" id="UP000799423"/>
    </source>
</evidence>
<dbReference type="AlphaFoldDB" id="A0A6A7BIU6"/>
<gene>
    <name evidence="2" type="ORF">T440DRAFT_209393</name>
</gene>
<feature type="region of interest" description="Disordered" evidence="1">
    <location>
        <begin position="419"/>
        <end position="492"/>
    </location>
</feature>
<feature type="compositionally biased region" description="Polar residues" evidence="1">
    <location>
        <begin position="435"/>
        <end position="454"/>
    </location>
</feature>
<dbReference type="Proteomes" id="UP000799423">
    <property type="component" value="Unassembled WGS sequence"/>
</dbReference>
<feature type="region of interest" description="Disordered" evidence="1">
    <location>
        <begin position="333"/>
        <end position="407"/>
    </location>
</feature>
<feature type="compositionally biased region" description="Low complexity" evidence="1">
    <location>
        <begin position="419"/>
        <end position="432"/>
    </location>
</feature>
<dbReference type="EMBL" id="MU006291">
    <property type="protein sequence ID" value="KAF2855313.1"/>
    <property type="molecule type" value="Genomic_DNA"/>
</dbReference>